<feature type="region of interest" description="Disordered" evidence="23">
    <location>
        <begin position="72"/>
        <end position="94"/>
    </location>
</feature>
<evidence type="ECO:0000256" key="13">
    <source>
        <dbReference type="ARBA" id="ARBA00023049"/>
    </source>
</evidence>
<feature type="binding site" evidence="21">
    <location>
        <position position="205"/>
    </location>
    <ligand>
        <name>Ca(2+)</name>
        <dbReference type="ChEBI" id="CHEBI:29108"/>
        <label>1</label>
    </ligand>
</feature>
<evidence type="ECO:0000256" key="11">
    <source>
        <dbReference type="ARBA" id="ARBA00022833"/>
    </source>
</evidence>
<comment type="caution">
    <text evidence="26">The sequence shown here is derived from an EMBL/GenBank/DDBJ whole genome shotgun (WGS) entry which is preliminary data.</text>
</comment>
<feature type="binding site" evidence="21">
    <location>
        <position position="349"/>
    </location>
    <ligand>
        <name>Ca(2+)</name>
        <dbReference type="ChEBI" id="CHEBI:29108"/>
        <label>4</label>
    </ligand>
</feature>
<dbReference type="GO" id="GO:0030574">
    <property type="term" value="P:collagen catabolic process"/>
    <property type="evidence" value="ECO:0007669"/>
    <property type="project" value="UniProtKB-KW"/>
</dbReference>
<feature type="binding site" evidence="21">
    <location>
        <position position="162"/>
    </location>
    <ligand>
        <name>Ca(2+)</name>
        <dbReference type="ChEBI" id="CHEBI:29108"/>
        <label>2</label>
    </ligand>
</feature>
<feature type="repeat" description="Hemopexin" evidence="22">
    <location>
        <begin position="345"/>
        <end position="387"/>
    </location>
</feature>
<dbReference type="FunFam" id="3.40.390.10:FF:000020">
    <property type="entry name" value="Stromelysin-3 preproprotein"/>
    <property type="match status" value="1"/>
</dbReference>
<feature type="binding site" evidence="21">
    <location>
        <position position="205"/>
    </location>
    <ligand>
        <name>Ca(2+)</name>
        <dbReference type="ChEBI" id="CHEBI:29108"/>
        <label>3</label>
    </ligand>
</feature>
<evidence type="ECO:0000256" key="1">
    <source>
        <dbReference type="ARBA" id="ARBA00004498"/>
    </source>
</evidence>
<keyword evidence="3" id="KW-0964">Secreted</keyword>
<evidence type="ECO:0000256" key="7">
    <source>
        <dbReference type="ARBA" id="ARBA00022723"/>
    </source>
</evidence>
<dbReference type="InterPro" id="IPR001818">
    <property type="entry name" value="Pept_M10_metallopeptidase"/>
</dbReference>
<dbReference type="EMBL" id="JANPWB010000015">
    <property type="protein sequence ID" value="KAJ1093606.1"/>
    <property type="molecule type" value="Genomic_DNA"/>
</dbReference>
<evidence type="ECO:0000256" key="18">
    <source>
        <dbReference type="ARBA" id="ARBA00076354"/>
    </source>
</evidence>
<evidence type="ECO:0000256" key="3">
    <source>
        <dbReference type="ARBA" id="ARBA00022525"/>
    </source>
</evidence>
<evidence type="ECO:0000256" key="8">
    <source>
        <dbReference type="ARBA" id="ARBA00022729"/>
    </source>
</evidence>
<evidence type="ECO:0000256" key="4">
    <source>
        <dbReference type="ARBA" id="ARBA00022530"/>
    </source>
</evidence>
<keyword evidence="9" id="KW-0677">Repeat</keyword>
<organism evidence="26 27">
    <name type="scientific">Pleurodeles waltl</name>
    <name type="common">Iberian ribbed newt</name>
    <dbReference type="NCBI Taxonomy" id="8319"/>
    <lineage>
        <taxon>Eukaryota</taxon>
        <taxon>Metazoa</taxon>
        <taxon>Chordata</taxon>
        <taxon>Craniata</taxon>
        <taxon>Vertebrata</taxon>
        <taxon>Euteleostomi</taxon>
        <taxon>Amphibia</taxon>
        <taxon>Batrachia</taxon>
        <taxon>Caudata</taxon>
        <taxon>Salamandroidea</taxon>
        <taxon>Salamandridae</taxon>
        <taxon>Pleurodelinae</taxon>
        <taxon>Pleurodeles</taxon>
    </lineage>
</organism>
<feature type="binding site" evidence="21">
    <location>
        <position position="180"/>
    </location>
    <ligand>
        <name>Ca(2+)</name>
        <dbReference type="ChEBI" id="CHEBI:29108"/>
        <label>3</label>
    </ligand>
</feature>
<gene>
    <name evidence="26" type="ORF">NDU88_006706</name>
</gene>
<evidence type="ECO:0000256" key="14">
    <source>
        <dbReference type="ARBA" id="ARBA00023105"/>
    </source>
</evidence>
<feature type="binding site" evidence="21">
    <location>
        <position position="198"/>
    </location>
    <ligand>
        <name>Ca(2+)</name>
        <dbReference type="ChEBI" id="CHEBI:29108"/>
        <label>2</label>
    </ligand>
</feature>
<dbReference type="PRINTS" id="PR00138">
    <property type="entry name" value="MATRIXIN"/>
</dbReference>
<feature type="repeat" description="Hemopexin" evidence="22">
    <location>
        <begin position="439"/>
        <end position="486"/>
    </location>
</feature>
<feature type="binding site" evidence="21">
    <location>
        <position position="306"/>
    </location>
    <ligand>
        <name>Ca(2+)</name>
        <dbReference type="ChEBI" id="CHEBI:29108"/>
        <label>5</label>
    </ligand>
</feature>
<evidence type="ECO:0000313" key="26">
    <source>
        <dbReference type="EMBL" id="KAJ1093606.1"/>
    </source>
</evidence>
<evidence type="ECO:0000256" key="10">
    <source>
        <dbReference type="ARBA" id="ARBA00022801"/>
    </source>
</evidence>
<dbReference type="Pfam" id="PF00413">
    <property type="entry name" value="Peptidase_M10"/>
    <property type="match status" value="1"/>
</dbReference>
<keyword evidence="11 20" id="KW-0862">Zinc</keyword>
<dbReference type="Gene3D" id="2.110.10.10">
    <property type="entry name" value="Hemopexin-like domain"/>
    <property type="match status" value="1"/>
</dbReference>
<dbReference type="InterPro" id="IPR033739">
    <property type="entry name" value="M10A_MMP"/>
</dbReference>
<evidence type="ECO:0000256" key="23">
    <source>
        <dbReference type="SAM" id="MobiDB-lite"/>
    </source>
</evidence>
<dbReference type="Gene3D" id="3.40.390.10">
    <property type="entry name" value="Collagenase (Catalytic Domain)"/>
    <property type="match status" value="1"/>
</dbReference>
<evidence type="ECO:0000256" key="17">
    <source>
        <dbReference type="ARBA" id="ARBA00072034"/>
    </source>
</evidence>
<dbReference type="SMART" id="SM00235">
    <property type="entry name" value="ZnMc"/>
    <property type="match status" value="1"/>
</dbReference>
<dbReference type="PANTHER" id="PTHR10201">
    <property type="entry name" value="MATRIX METALLOPROTEINASE"/>
    <property type="match status" value="1"/>
</dbReference>
<dbReference type="PANTHER" id="PTHR10201:SF20">
    <property type="entry name" value="STROMELYSIN-3"/>
    <property type="match status" value="1"/>
</dbReference>
<keyword evidence="5" id="KW-0645">Protease</keyword>
<keyword evidence="6" id="KW-0165">Cleavage on pair of basic residues</keyword>
<feature type="binding site" evidence="21">
    <location>
        <position position="395"/>
    </location>
    <ligand>
        <name>Ca(2+)</name>
        <dbReference type="ChEBI" id="CHEBI:29108"/>
        <label>5</label>
    </ligand>
</feature>
<dbReference type="InterPro" id="IPR018486">
    <property type="entry name" value="Hemopexin_CS"/>
</dbReference>
<reference evidence="26" key="1">
    <citation type="journal article" date="2022" name="bioRxiv">
        <title>Sequencing and chromosome-scale assembly of the giantPleurodeles waltlgenome.</title>
        <authorList>
            <person name="Brown T."/>
            <person name="Elewa A."/>
            <person name="Iarovenko S."/>
            <person name="Subramanian E."/>
            <person name="Araus A.J."/>
            <person name="Petzold A."/>
            <person name="Susuki M."/>
            <person name="Suzuki K.-i.T."/>
            <person name="Hayashi T."/>
            <person name="Toyoda A."/>
            <person name="Oliveira C."/>
            <person name="Osipova E."/>
            <person name="Leigh N.D."/>
            <person name="Simon A."/>
            <person name="Yun M.H."/>
        </authorList>
    </citation>
    <scope>NUCLEOTIDE SEQUENCE</scope>
    <source>
        <strain evidence="26">20211129_DDA</strain>
        <tissue evidence="26">Liver</tissue>
    </source>
</reference>
<feature type="repeat" description="Hemopexin" evidence="22">
    <location>
        <begin position="300"/>
        <end position="344"/>
    </location>
</feature>
<evidence type="ECO:0000256" key="2">
    <source>
        <dbReference type="ARBA" id="ARBA00010370"/>
    </source>
</evidence>
<dbReference type="GO" id="GO:0004222">
    <property type="term" value="F:metalloendopeptidase activity"/>
    <property type="evidence" value="ECO:0007669"/>
    <property type="project" value="InterPro"/>
</dbReference>
<comment type="subcellular location">
    <subcellularLocation>
        <location evidence="1">Secreted</location>
        <location evidence="1">Extracellular space</location>
        <location evidence="1">Extracellular matrix</location>
    </subcellularLocation>
</comment>
<evidence type="ECO:0000256" key="19">
    <source>
        <dbReference type="PIRSR" id="PIRSR001191-1"/>
    </source>
</evidence>
<dbReference type="AlphaFoldDB" id="A0AAV7LPX1"/>
<dbReference type="InterPro" id="IPR018487">
    <property type="entry name" value="Hemopexin-like_repeat"/>
</dbReference>
<keyword evidence="10" id="KW-0378">Hydrolase</keyword>
<feature type="binding site" evidence="21">
    <location>
        <position position="351"/>
    </location>
    <ligand>
        <name>Ca(2+)</name>
        <dbReference type="ChEBI" id="CHEBI:29108"/>
        <label>5</label>
    </ligand>
</feature>
<evidence type="ECO:0000256" key="12">
    <source>
        <dbReference type="ARBA" id="ARBA00022837"/>
    </source>
</evidence>
<keyword evidence="14" id="KW-0177">Collagen degradation</keyword>
<dbReference type="PIRSF" id="PIRSF001191">
    <property type="entry name" value="Peptidase_M10A_matrix"/>
    <property type="match status" value="1"/>
</dbReference>
<comment type="cofactor">
    <cofactor evidence="21">
        <name>Zn(2+)</name>
        <dbReference type="ChEBI" id="CHEBI:29105"/>
    </cofactor>
    <text evidence="21">Binds 2 Zn(2+) ions per subunit.</text>
</comment>
<accession>A0AAV7LPX1</accession>
<proteinExistence type="inferred from homology"/>
<evidence type="ECO:0000256" key="16">
    <source>
        <dbReference type="ARBA" id="ARBA00023157"/>
    </source>
</evidence>
<keyword evidence="16" id="KW-1015">Disulfide bond</keyword>
<sequence length="496" mass="56585">MALSPLPAAVAAFIVHFILGAQALPTPRGHPRHKAPGWVQKSQSWKEQHPWIFTLDNSKEHLSSVQALSPVPDNRQSTHWNPPRCGVPDFPVQPDGQIGRNRQKRFVLSGGRWEKTDLTYRIIRFPWQLSKVKVRRTIAEALQVWSDVTSLTFTEVHEGRADIIIDFTRYWHGDNLPFDGPGGILAHAFFPKTHREGDVHFDYDETWTIGNSLGTDLLQVAAHEFGHVLGLQHSSIAKSLMSPFYTFRYPLSLSEDDKQGIQHLYGRRRPVPAPTTAPSERHQPEIETNEISNLEPDACHIDFDAISTIRGELFFFKSQYVWRLRSGKLQSGYPALASRHWKGIPNSIDAAFEDSTGNIWFFQGSQYWVYDGERQVSGPTSLSDLGLTEPNVQAALMWGTEQNKKAYFFKGGSYWRFNPTTRRVDNIYPRSMADWRGVPSAIDAAFQDEYGYAYFVRGRQYWKFDPVQVRVLEGYPRQINQDFFNCAAAAPANSLR</sequence>
<evidence type="ECO:0000256" key="24">
    <source>
        <dbReference type="SAM" id="SignalP"/>
    </source>
</evidence>
<evidence type="ECO:0000256" key="22">
    <source>
        <dbReference type="PROSITE-ProRule" id="PRU01011"/>
    </source>
</evidence>
<comment type="similarity">
    <text evidence="2">Belongs to the peptidase M10A family.</text>
</comment>
<evidence type="ECO:0000313" key="27">
    <source>
        <dbReference type="Proteomes" id="UP001066276"/>
    </source>
</evidence>
<keyword evidence="15" id="KW-0865">Zymogen</keyword>
<dbReference type="PROSITE" id="PS00024">
    <property type="entry name" value="HEMOPEXIN"/>
    <property type="match status" value="1"/>
</dbReference>
<dbReference type="GO" id="GO:0008270">
    <property type="term" value="F:zinc ion binding"/>
    <property type="evidence" value="ECO:0007669"/>
    <property type="project" value="InterPro"/>
</dbReference>
<feature type="region of interest" description="Disordered" evidence="23">
    <location>
        <begin position="265"/>
        <end position="288"/>
    </location>
</feature>
<dbReference type="SUPFAM" id="SSF55486">
    <property type="entry name" value="Metalloproteases ('zincins'), catalytic domain"/>
    <property type="match status" value="1"/>
</dbReference>
<dbReference type="PROSITE" id="PS51642">
    <property type="entry name" value="HEMOPEXIN_2"/>
    <property type="match status" value="4"/>
</dbReference>
<feature type="binding site" evidence="21">
    <location>
        <position position="179"/>
    </location>
    <ligand>
        <name>Ca(2+)</name>
        <dbReference type="ChEBI" id="CHEBI:29108"/>
        <label>3</label>
    </ligand>
</feature>
<dbReference type="GO" id="GO:0005615">
    <property type="term" value="C:extracellular space"/>
    <property type="evidence" value="ECO:0007669"/>
    <property type="project" value="TreeGrafter"/>
</dbReference>
<keyword evidence="12 21" id="KW-0106">Calcium</keyword>
<dbReference type="SUPFAM" id="SSF50923">
    <property type="entry name" value="Hemopexin-like domain"/>
    <property type="match status" value="1"/>
</dbReference>
<feature type="binding site" evidence="20">
    <location>
        <position position="227"/>
    </location>
    <ligand>
        <name>Zn(2+)</name>
        <dbReference type="ChEBI" id="CHEBI:29105"/>
        <label>2</label>
        <note>catalytic</note>
    </ligand>
</feature>
<feature type="binding site" evidence="21">
    <location>
        <position position="202"/>
    </location>
    <ligand>
        <name>Ca(2+)</name>
        <dbReference type="ChEBI" id="CHEBI:29108"/>
        <label>3</label>
    </ligand>
</feature>
<dbReference type="InterPro" id="IPR021190">
    <property type="entry name" value="Pept_M10A"/>
</dbReference>
<evidence type="ECO:0000256" key="20">
    <source>
        <dbReference type="PIRSR" id="PIRSR001191-2"/>
    </source>
</evidence>
<feature type="repeat" description="Hemopexin" evidence="22">
    <location>
        <begin position="389"/>
        <end position="438"/>
    </location>
</feature>
<feature type="binding site" evidence="21">
    <location>
        <position position="172"/>
    </location>
    <ligand>
        <name>Zn(2+)</name>
        <dbReference type="ChEBI" id="CHEBI:29105"/>
        <label>1</label>
    </ligand>
</feature>
<feature type="binding site" evidence="20">
    <location>
        <position position="223"/>
    </location>
    <ligand>
        <name>Zn(2+)</name>
        <dbReference type="ChEBI" id="CHEBI:29105"/>
        <label>2</label>
        <note>catalytic</note>
    </ligand>
</feature>
<keyword evidence="27" id="KW-1185">Reference proteome</keyword>
<keyword evidence="13" id="KW-0482">Metalloprotease</keyword>
<comment type="cofactor">
    <cofactor evidence="21">
        <name>Ca(2+)</name>
        <dbReference type="ChEBI" id="CHEBI:29108"/>
    </cofactor>
    <text evidence="21">Can bind about 5 Ca(2+) ions per subunit.</text>
</comment>
<dbReference type="CDD" id="cd00094">
    <property type="entry name" value="HX"/>
    <property type="match status" value="1"/>
</dbReference>
<feature type="chain" id="PRO_5043664235" description="Stromelysin-3" evidence="24">
    <location>
        <begin position="24"/>
        <end position="496"/>
    </location>
</feature>
<evidence type="ECO:0000256" key="9">
    <source>
        <dbReference type="ARBA" id="ARBA00022737"/>
    </source>
</evidence>
<feature type="binding site" evidence="21">
    <location>
        <position position="304"/>
    </location>
    <ligand>
        <name>Ca(2+)</name>
        <dbReference type="ChEBI" id="CHEBI:29108"/>
        <label>4</label>
    </ligand>
</feature>
<dbReference type="InterPro" id="IPR006026">
    <property type="entry name" value="Peptidase_Metallo"/>
</dbReference>
<feature type="binding site" evidence="21">
    <location>
        <position position="443"/>
    </location>
    <ligand>
        <name>Ca(2+)</name>
        <dbReference type="ChEBI" id="CHEBI:29108"/>
        <label>4</label>
    </ligand>
</feature>
<evidence type="ECO:0000259" key="25">
    <source>
        <dbReference type="SMART" id="SM00235"/>
    </source>
</evidence>
<dbReference type="GO" id="GO:0030198">
    <property type="term" value="P:extracellular matrix organization"/>
    <property type="evidence" value="ECO:0007669"/>
    <property type="project" value="UniProtKB-ARBA"/>
</dbReference>
<feature type="binding site" description="in inhibited form" evidence="21">
    <location>
        <position position="85"/>
    </location>
    <ligand>
        <name>Zn(2+)</name>
        <dbReference type="ChEBI" id="CHEBI:29105"/>
        <label>2</label>
        <note>catalytic</note>
    </ligand>
</feature>
<dbReference type="GO" id="GO:0031012">
    <property type="term" value="C:extracellular matrix"/>
    <property type="evidence" value="ECO:0007669"/>
    <property type="project" value="InterPro"/>
</dbReference>
<feature type="active site" evidence="19">
    <location>
        <position position="224"/>
    </location>
</feature>
<dbReference type="CDD" id="cd04278">
    <property type="entry name" value="ZnMc_MMP"/>
    <property type="match status" value="1"/>
</dbReference>
<dbReference type="Proteomes" id="UP001066276">
    <property type="component" value="Chromosome 11"/>
</dbReference>
<dbReference type="InterPro" id="IPR024079">
    <property type="entry name" value="MetalloPept_cat_dom_sf"/>
</dbReference>
<evidence type="ECO:0000256" key="15">
    <source>
        <dbReference type="ARBA" id="ARBA00023145"/>
    </source>
</evidence>
<feature type="binding site" evidence="20">
    <location>
        <position position="233"/>
    </location>
    <ligand>
        <name>Zn(2+)</name>
        <dbReference type="ChEBI" id="CHEBI:29105"/>
        <label>2</label>
        <note>catalytic</note>
    </ligand>
</feature>
<dbReference type="SMART" id="SM00120">
    <property type="entry name" value="HX"/>
    <property type="match status" value="4"/>
</dbReference>
<feature type="binding site" evidence="21">
    <location>
        <position position="187"/>
    </location>
    <ligand>
        <name>Zn(2+)</name>
        <dbReference type="ChEBI" id="CHEBI:29105"/>
        <label>1</label>
    </ligand>
</feature>
<dbReference type="InterPro" id="IPR000585">
    <property type="entry name" value="Hemopexin-like_dom"/>
</dbReference>
<dbReference type="FunFam" id="2.110.10.10:FF:000005">
    <property type="entry name" value="Stromelysin-3 preproprotein"/>
    <property type="match status" value="1"/>
</dbReference>
<evidence type="ECO:0000256" key="5">
    <source>
        <dbReference type="ARBA" id="ARBA00022670"/>
    </source>
</evidence>
<dbReference type="GO" id="GO:0006508">
    <property type="term" value="P:proteolysis"/>
    <property type="evidence" value="ECO:0007669"/>
    <property type="project" value="UniProtKB-KW"/>
</dbReference>
<keyword evidence="7 20" id="KW-0479">Metal-binding</keyword>
<feature type="binding site" evidence="21">
    <location>
        <position position="174"/>
    </location>
    <ligand>
        <name>Zn(2+)</name>
        <dbReference type="ChEBI" id="CHEBI:29105"/>
        <label>1</label>
    </ligand>
</feature>
<feature type="binding site" evidence="21">
    <location>
        <position position="200"/>
    </location>
    <ligand>
        <name>Zn(2+)</name>
        <dbReference type="ChEBI" id="CHEBI:29105"/>
        <label>1</label>
    </ligand>
</feature>
<name>A0AAV7LPX1_PLEWA</name>
<feature type="binding site" evidence="21">
    <location>
        <position position="241"/>
    </location>
    <ligand>
        <name>Zn(2+)</name>
        <dbReference type="ChEBI" id="CHEBI:29105"/>
        <label>2</label>
        <note>catalytic</note>
    </ligand>
</feature>
<keyword evidence="8 24" id="KW-0732">Signal</keyword>
<evidence type="ECO:0000256" key="6">
    <source>
        <dbReference type="ARBA" id="ARBA00022685"/>
    </source>
</evidence>
<dbReference type="Pfam" id="PF00045">
    <property type="entry name" value="Hemopexin"/>
    <property type="match status" value="4"/>
</dbReference>
<keyword evidence="4" id="KW-0272">Extracellular matrix</keyword>
<evidence type="ECO:0000256" key="21">
    <source>
        <dbReference type="PIRSR" id="PIRSR621190-2"/>
    </source>
</evidence>
<dbReference type="InterPro" id="IPR036375">
    <property type="entry name" value="Hemopexin-like_dom_sf"/>
</dbReference>
<feature type="signal peptide" evidence="24">
    <location>
        <begin position="1"/>
        <end position="23"/>
    </location>
</feature>
<feature type="domain" description="Peptidase metallopeptidase" evidence="25">
    <location>
        <begin position="109"/>
        <end position="267"/>
    </location>
</feature>
<protein>
    <recommendedName>
        <fullName evidence="17">Stromelysin-3</fullName>
    </recommendedName>
    <alternativeName>
        <fullName evidence="18">Matrix metalloproteinase-11</fullName>
    </alternativeName>
</protein>